<evidence type="ECO:0000259" key="2">
    <source>
        <dbReference type="Pfam" id="PF26571"/>
    </source>
</evidence>
<evidence type="ECO:0000256" key="1">
    <source>
        <dbReference type="SAM" id="Phobius"/>
    </source>
</evidence>
<proteinExistence type="predicted"/>
<evidence type="ECO:0000313" key="3">
    <source>
        <dbReference type="EMBL" id="GAA0953801.1"/>
    </source>
</evidence>
<accession>A0ABN1R9D3</accession>
<comment type="caution">
    <text evidence="3">The sequence shown here is derived from an EMBL/GenBank/DDBJ whole genome shotgun (WGS) entry which is preliminary data.</text>
</comment>
<dbReference type="Pfam" id="PF26571">
    <property type="entry name" value="VldE"/>
    <property type="match status" value="1"/>
</dbReference>
<dbReference type="InterPro" id="IPR058593">
    <property type="entry name" value="ARB_07466-like_C"/>
</dbReference>
<evidence type="ECO:0000313" key="4">
    <source>
        <dbReference type="Proteomes" id="UP001500542"/>
    </source>
</evidence>
<feature type="transmembrane region" description="Helical" evidence="1">
    <location>
        <begin position="23"/>
        <end position="43"/>
    </location>
</feature>
<dbReference type="Proteomes" id="UP001500542">
    <property type="component" value="Unassembled WGS sequence"/>
</dbReference>
<name>A0ABN1R9D3_9ACTN</name>
<keyword evidence="4" id="KW-1185">Reference proteome</keyword>
<keyword evidence="1" id="KW-0472">Membrane</keyword>
<feature type="domain" description="ARB-07466-like C-terminal" evidence="2">
    <location>
        <begin position="261"/>
        <end position="362"/>
    </location>
</feature>
<dbReference type="EMBL" id="BAAAHK010000014">
    <property type="protein sequence ID" value="GAA0953801.1"/>
    <property type="molecule type" value="Genomic_DNA"/>
</dbReference>
<keyword evidence="1" id="KW-1133">Transmembrane helix</keyword>
<gene>
    <name evidence="3" type="ORF">GCM10009554_58710</name>
</gene>
<sequence length="382" mass="39579">MYSARDLAGAAGLGSSSGVATKVAAAGGLLILMVVVMLAPFGARGDQINAACPPGVAGGARDPMPDGPLRITQIAYAKIIDGVAVSRGLPGQATLVALMTALQESQLQNLSYGDRDSVGLFQQRPAAGWGTVEQIMDPVYAAQAFFGGSQPPSPPGLVDINGWDAMPYTVAAQAVQVSAFPDAYARHEDTARDIAEEAGIDLNRAGDPYAGRGRPGPLPVRAVPSAADAAAQCGGGLVSGRPIGGVWPPEEQSVPDPTGTGGMVTPRTAAWVAKARAALPNPSISCWDAHVWNPTSDHPKGKACDVMVGADSRKSPPAKAKGDQIANWTLQTAATTGVRYVIWYGKIWSARTGQWRPYNGGGVYNPTDATGGHYDHVHVSMY</sequence>
<reference evidence="3 4" key="1">
    <citation type="journal article" date="2019" name="Int. J. Syst. Evol. Microbiol.">
        <title>The Global Catalogue of Microorganisms (GCM) 10K type strain sequencing project: providing services to taxonomists for standard genome sequencing and annotation.</title>
        <authorList>
            <consortium name="The Broad Institute Genomics Platform"/>
            <consortium name="The Broad Institute Genome Sequencing Center for Infectious Disease"/>
            <person name="Wu L."/>
            <person name="Ma J."/>
        </authorList>
    </citation>
    <scope>NUCLEOTIDE SEQUENCE [LARGE SCALE GENOMIC DNA]</scope>
    <source>
        <strain evidence="3 4">JCM 10977</strain>
    </source>
</reference>
<protein>
    <recommendedName>
        <fullName evidence="2">ARB-07466-like C-terminal domain-containing protein</fullName>
    </recommendedName>
</protein>
<keyword evidence="1" id="KW-0812">Transmembrane</keyword>
<organism evidence="3 4">
    <name type="scientific">Kribbella koreensis</name>
    <dbReference type="NCBI Taxonomy" id="57909"/>
    <lineage>
        <taxon>Bacteria</taxon>
        <taxon>Bacillati</taxon>
        <taxon>Actinomycetota</taxon>
        <taxon>Actinomycetes</taxon>
        <taxon>Propionibacteriales</taxon>
        <taxon>Kribbellaceae</taxon>
        <taxon>Kribbella</taxon>
    </lineage>
</organism>